<dbReference type="RefSeq" id="WP_307419887.1">
    <property type="nucleotide sequence ID" value="NZ_JAGINP010000012.1"/>
</dbReference>
<organism evidence="3 4">
    <name type="scientific">Azospirillum rugosum</name>
    <dbReference type="NCBI Taxonomy" id="416170"/>
    <lineage>
        <taxon>Bacteria</taxon>
        <taxon>Pseudomonadati</taxon>
        <taxon>Pseudomonadota</taxon>
        <taxon>Alphaproteobacteria</taxon>
        <taxon>Rhodospirillales</taxon>
        <taxon>Azospirillaceae</taxon>
        <taxon>Azospirillum</taxon>
    </lineage>
</organism>
<evidence type="ECO:0000259" key="2">
    <source>
        <dbReference type="Pfam" id="PF09335"/>
    </source>
</evidence>
<keyword evidence="1" id="KW-0812">Transmembrane</keyword>
<comment type="caution">
    <text evidence="3">The sequence shown here is derived from an EMBL/GenBank/DDBJ whole genome shotgun (WGS) entry which is preliminary data.</text>
</comment>
<protein>
    <submittedName>
        <fullName evidence="3">Membrane protein DedA with SNARE-associated domain</fullName>
    </submittedName>
</protein>
<sequence>MLAEVFALINEMPLAFPIALAALTILHEDVAIAAGAGLVSAGTMDFSLTATALLVGIIGGDCLIYSLGLLSTRVGRLRRYTERPIFAKCRSALESNLLVTLVTARLVPGVIFPMYFACGAIRVRFDRFLLTTLATAVLHVGILLALLTSSIGLTSGDVSMAGLGLAALLIAARTRNGRVLMARAAGLFGAPAKLVDSVAGEAPAPTQAVQLPGMPLVPAGYRPIGLAERIPPLLFYIPLAVQWLALGLRHRSLTLPTAANPSIEAGGLLGESKIGCMDLIGPSARHWVADCRAAVNDGSWSVERLETLAAEAGLAFPLVAKPDIGWRGFGVRLVQDAAELQAYLAEMPRGCAFILQAFVPFAGEAGVFYARFPGQAQGTIFSLTLRYFPHVVGDGESTLERLIARDARASWKGGVHRAALRRRLDEVPVAGQVVRLALVGSSRVGGLYKDGRSLITPALVRRFDAIADAMPGFHFGRFDLRFASADQLARGEDFRIIEVNGAGAEAIHVWDPDVGLGQVYADLFHQQSLMFEIAAANRARGACPLSVRGLVGYQQKQQRLLCVYPASN</sequence>
<dbReference type="Proteomes" id="UP000781958">
    <property type="component" value="Unassembled WGS sequence"/>
</dbReference>
<keyword evidence="1" id="KW-0472">Membrane</keyword>
<dbReference type="InterPro" id="IPR032816">
    <property type="entry name" value="VTT_dom"/>
</dbReference>
<reference evidence="3 4" key="1">
    <citation type="submission" date="2021-03" db="EMBL/GenBank/DDBJ databases">
        <title>Genomic Encyclopedia of Type Strains, Phase III (KMG-III): the genomes of soil and plant-associated and newly described type strains.</title>
        <authorList>
            <person name="Whitman W."/>
        </authorList>
    </citation>
    <scope>NUCLEOTIDE SEQUENCE [LARGE SCALE GENOMIC DNA]</scope>
    <source>
        <strain evidence="3 4">IMMIB AFH-6</strain>
    </source>
</reference>
<evidence type="ECO:0000313" key="3">
    <source>
        <dbReference type="EMBL" id="MBP2293817.1"/>
    </source>
</evidence>
<gene>
    <name evidence="3" type="ORF">J2851_003601</name>
</gene>
<dbReference type="Pfam" id="PF09335">
    <property type="entry name" value="VTT_dom"/>
    <property type="match status" value="1"/>
</dbReference>
<evidence type="ECO:0000256" key="1">
    <source>
        <dbReference type="SAM" id="Phobius"/>
    </source>
</evidence>
<feature type="transmembrane region" description="Helical" evidence="1">
    <location>
        <begin position="128"/>
        <end position="147"/>
    </location>
</feature>
<feature type="transmembrane region" description="Helical" evidence="1">
    <location>
        <begin position="49"/>
        <end position="70"/>
    </location>
</feature>
<dbReference type="SUPFAM" id="SSF56059">
    <property type="entry name" value="Glutathione synthetase ATP-binding domain-like"/>
    <property type="match status" value="1"/>
</dbReference>
<evidence type="ECO:0000313" key="4">
    <source>
        <dbReference type="Proteomes" id="UP000781958"/>
    </source>
</evidence>
<dbReference type="EMBL" id="JAGINP010000012">
    <property type="protein sequence ID" value="MBP2293817.1"/>
    <property type="molecule type" value="Genomic_DNA"/>
</dbReference>
<accession>A0ABS4SMV3</accession>
<keyword evidence="4" id="KW-1185">Reference proteome</keyword>
<keyword evidence="1" id="KW-1133">Transmembrane helix</keyword>
<name>A0ABS4SMV3_9PROT</name>
<feature type="domain" description="VTT" evidence="2">
    <location>
        <begin position="35"/>
        <end position="144"/>
    </location>
</feature>
<proteinExistence type="predicted"/>